<dbReference type="GO" id="GO:0005634">
    <property type="term" value="C:nucleus"/>
    <property type="evidence" value="ECO:0007669"/>
    <property type="project" value="UniProtKB-SubCell"/>
</dbReference>
<feature type="non-terminal residue" evidence="6">
    <location>
        <position position="1"/>
    </location>
</feature>
<evidence type="ECO:0000313" key="6">
    <source>
        <dbReference type="EMBL" id="KAJ1970591.1"/>
    </source>
</evidence>
<feature type="domain" description="DDT" evidence="5">
    <location>
        <begin position="48"/>
        <end position="114"/>
    </location>
</feature>
<dbReference type="OrthoDB" id="332390at2759"/>
<organism evidence="6 7">
    <name type="scientific">Dimargaris verticillata</name>
    <dbReference type="NCBI Taxonomy" id="2761393"/>
    <lineage>
        <taxon>Eukaryota</taxon>
        <taxon>Fungi</taxon>
        <taxon>Fungi incertae sedis</taxon>
        <taxon>Zoopagomycota</taxon>
        <taxon>Kickxellomycotina</taxon>
        <taxon>Dimargaritomycetes</taxon>
        <taxon>Dimargaritales</taxon>
        <taxon>Dimargaritaceae</taxon>
        <taxon>Dimargaris</taxon>
    </lineage>
</organism>
<evidence type="ECO:0000256" key="4">
    <source>
        <dbReference type="SAM" id="MobiDB-lite"/>
    </source>
</evidence>
<feature type="region of interest" description="Disordered" evidence="4">
    <location>
        <begin position="351"/>
        <end position="423"/>
    </location>
</feature>
<dbReference type="PANTHER" id="PTHR32075:SF6">
    <property type="entry name" value="ISWI CHROMATIN-REMODELING COMPLEX SUBUNIT YPL216W-RELATED"/>
    <property type="match status" value="1"/>
</dbReference>
<evidence type="ECO:0000256" key="3">
    <source>
        <dbReference type="SAM" id="Coils"/>
    </source>
</evidence>
<feature type="region of interest" description="Disordered" evidence="4">
    <location>
        <begin position="125"/>
        <end position="144"/>
    </location>
</feature>
<accession>A0A9W8B2F6</accession>
<comment type="caution">
    <text evidence="6">The sequence shown here is derived from an EMBL/GenBank/DDBJ whole genome shotgun (WGS) entry which is preliminary data.</text>
</comment>
<dbReference type="GO" id="GO:0000781">
    <property type="term" value="C:chromosome, telomeric region"/>
    <property type="evidence" value="ECO:0007669"/>
    <property type="project" value="GOC"/>
</dbReference>
<dbReference type="PANTHER" id="PTHR32075">
    <property type="entry name" value="ISWI CHROMATIN-REMODELING COMPLEX SUBUNIT YPL216W-RELATED"/>
    <property type="match status" value="1"/>
</dbReference>
<feature type="compositionally biased region" description="Basic and acidic residues" evidence="4">
    <location>
        <begin position="187"/>
        <end position="203"/>
    </location>
</feature>
<feature type="region of interest" description="Disordered" evidence="4">
    <location>
        <begin position="158"/>
        <end position="222"/>
    </location>
</feature>
<keyword evidence="7" id="KW-1185">Reference proteome</keyword>
<dbReference type="GO" id="GO:0031509">
    <property type="term" value="P:subtelomeric heterochromatin formation"/>
    <property type="evidence" value="ECO:0007669"/>
    <property type="project" value="TreeGrafter"/>
</dbReference>
<dbReference type="PROSITE" id="PS50827">
    <property type="entry name" value="DDT"/>
    <property type="match status" value="1"/>
</dbReference>
<gene>
    <name evidence="6" type="ORF">H4R34_006013</name>
</gene>
<dbReference type="EMBL" id="JANBQB010001708">
    <property type="protein sequence ID" value="KAJ1970591.1"/>
    <property type="molecule type" value="Genomic_DNA"/>
</dbReference>
<evidence type="ECO:0000256" key="1">
    <source>
        <dbReference type="ARBA" id="ARBA00004123"/>
    </source>
</evidence>
<proteinExistence type="predicted"/>
<keyword evidence="3" id="KW-0175">Coiled coil</keyword>
<evidence type="ECO:0000256" key="2">
    <source>
        <dbReference type="ARBA" id="ARBA00023242"/>
    </source>
</evidence>
<dbReference type="Proteomes" id="UP001151582">
    <property type="component" value="Unassembled WGS sequence"/>
</dbReference>
<sequence>MPAVRGAKQAKLDFNGNGLCLASSRAATPDSTKDATCPAPSFDFFLPPAAVENLLHVWSFLNVYSKPLALSPFTLDEFEQVLLHKSAGHDESPCRMLVEALCSCINTIIDDVANDKEGKKLGLLDSGVDDLTSPTLQADESVEEMDEDTLTVDAMDVDSAPAVASTTRNGLRLASPMSESSEVSGQRQDRDDLKAGEQRRLDPPTDGSVTTTSNPNRQDTQSALRHLKRRLATEWFQALIPASRKGWERAFLGWLQYNVAQTNALKGITQHLCELYAKTPTDFTNALESLTVDEKLAIFEQLVNDTSASWTIRNFIEECHENLSALRKDRIEANKELKKATDERQQLLKELDSPSHHGSPAPGGDGSTTDTDRAVSSADLRKAAREKEQGRQEVQRALRKAYEAEDRLARRVDQLNRSARRDK</sequence>
<feature type="compositionally biased region" description="Polar residues" evidence="4">
    <location>
        <begin position="207"/>
        <end position="222"/>
    </location>
</feature>
<feature type="compositionally biased region" description="Basic and acidic residues" evidence="4">
    <location>
        <begin position="379"/>
        <end position="423"/>
    </location>
</feature>
<evidence type="ECO:0000259" key="5">
    <source>
        <dbReference type="PROSITE" id="PS50827"/>
    </source>
</evidence>
<dbReference type="InterPro" id="IPR018501">
    <property type="entry name" value="DDT_dom"/>
</dbReference>
<feature type="compositionally biased region" description="Polar residues" evidence="4">
    <location>
        <begin position="177"/>
        <end position="186"/>
    </location>
</feature>
<name>A0A9W8B2F6_9FUNG</name>
<protein>
    <recommendedName>
        <fullName evidence="5">DDT domain-containing protein</fullName>
    </recommendedName>
</protein>
<comment type="subcellular location">
    <subcellularLocation>
        <location evidence="1">Nucleus</location>
    </subcellularLocation>
</comment>
<reference evidence="6" key="1">
    <citation type="submission" date="2022-07" db="EMBL/GenBank/DDBJ databases">
        <title>Phylogenomic reconstructions and comparative analyses of Kickxellomycotina fungi.</title>
        <authorList>
            <person name="Reynolds N.K."/>
            <person name="Stajich J.E."/>
            <person name="Barry K."/>
            <person name="Grigoriev I.V."/>
            <person name="Crous P."/>
            <person name="Smith M.E."/>
        </authorList>
    </citation>
    <scope>NUCLEOTIDE SEQUENCE</scope>
    <source>
        <strain evidence="6">RSA 567</strain>
    </source>
</reference>
<feature type="coiled-coil region" evidence="3">
    <location>
        <begin position="316"/>
        <end position="350"/>
    </location>
</feature>
<dbReference type="Pfam" id="PF02791">
    <property type="entry name" value="DDT"/>
    <property type="match status" value="1"/>
</dbReference>
<dbReference type="AlphaFoldDB" id="A0A9W8B2F6"/>
<dbReference type="SMART" id="SM00571">
    <property type="entry name" value="DDT"/>
    <property type="match status" value="1"/>
</dbReference>
<evidence type="ECO:0000313" key="7">
    <source>
        <dbReference type="Proteomes" id="UP001151582"/>
    </source>
</evidence>
<keyword evidence="2" id="KW-0539">Nucleus</keyword>